<feature type="domain" description="LicD/FKTN/FKRP nucleotidyltransferase" evidence="1">
    <location>
        <begin position="374"/>
        <end position="475"/>
    </location>
</feature>
<evidence type="ECO:0000313" key="2">
    <source>
        <dbReference type="EMBL" id="ODQ58420.1"/>
    </source>
</evidence>
<accession>A0A1E3NZJ5</accession>
<dbReference type="InterPro" id="IPR007074">
    <property type="entry name" value="LicD/FKTN/FKRP_NTP_transf"/>
</dbReference>
<dbReference type="STRING" id="683960.A0A1E3NZJ5"/>
<dbReference type="AlphaFoldDB" id="A0A1E3NZJ5"/>
<organism evidence="2 3">
    <name type="scientific">Wickerhamomyces anomalus (strain ATCC 58044 / CBS 1984 / NCYC 433 / NRRL Y-366-8)</name>
    <name type="common">Yeast</name>
    <name type="synonym">Hansenula anomala</name>
    <dbReference type="NCBI Taxonomy" id="683960"/>
    <lineage>
        <taxon>Eukaryota</taxon>
        <taxon>Fungi</taxon>
        <taxon>Dikarya</taxon>
        <taxon>Ascomycota</taxon>
        <taxon>Saccharomycotina</taxon>
        <taxon>Saccharomycetes</taxon>
        <taxon>Phaffomycetales</taxon>
        <taxon>Wickerhamomycetaceae</taxon>
        <taxon>Wickerhamomyces</taxon>
    </lineage>
</organism>
<reference evidence="2 3" key="1">
    <citation type="journal article" date="2016" name="Proc. Natl. Acad. Sci. U.S.A.">
        <title>Comparative genomics of biotechnologically important yeasts.</title>
        <authorList>
            <person name="Riley R."/>
            <person name="Haridas S."/>
            <person name="Wolfe K.H."/>
            <person name="Lopes M.R."/>
            <person name="Hittinger C.T."/>
            <person name="Goeker M."/>
            <person name="Salamov A.A."/>
            <person name="Wisecaver J.H."/>
            <person name="Long T.M."/>
            <person name="Calvey C.H."/>
            <person name="Aerts A.L."/>
            <person name="Barry K.W."/>
            <person name="Choi C."/>
            <person name="Clum A."/>
            <person name="Coughlan A.Y."/>
            <person name="Deshpande S."/>
            <person name="Douglass A.P."/>
            <person name="Hanson S.J."/>
            <person name="Klenk H.-P."/>
            <person name="LaButti K.M."/>
            <person name="Lapidus A."/>
            <person name="Lindquist E.A."/>
            <person name="Lipzen A.M."/>
            <person name="Meier-Kolthoff J.P."/>
            <person name="Ohm R.A."/>
            <person name="Otillar R.P."/>
            <person name="Pangilinan J.L."/>
            <person name="Peng Y."/>
            <person name="Rokas A."/>
            <person name="Rosa C.A."/>
            <person name="Scheuner C."/>
            <person name="Sibirny A.A."/>
            <person name="Slot J.C."/>
            <person name="Stielow J.B."/>
            <person name="Sun H."/>
            <person name="Kurtzman C.P."/>
            <person name="Blackwell M."/>
            <person name="Grigoriev I.V."/>
            <person name="Jeffries T.W."/>
        </authorList>
    </citation>
    <scope>NUCLEOTIDE SEQUENCE [LARGE SCALE GENOMIC DNA]</scope>
    <source>
        <strain evidence="3">ATCC 58044 / CBS 1984 / NCYC 433 / NRRL Y-366-8</strain>
    </source>
</reference>
<dbReference type="EMBL" id="KV454212">
    <property type="protein sequence ID" value="ODQ58420.1"/>
    <property type="molecule type" value="Genomic_DNA"/>
</dbReference>
<dbReference type="GeneID" id="30202330"/>
<dbReference type="GO" id="GO:0009100">
    <property type="term" value="P:glycoprotein metabolic process"/>
    <property type="evidence" value="ECO:0007669"/>
    <property type="project" value="UniProtKB-ARBA"/>
</dbReference>
<sequence>MVSTRDLGLVPYLENLVSIKKASQFFHIKTHCLFNKSDLYLNLNKKFFQSKEFLQHFKIPSTFKESFINDNLAHHEFNQNYSISAYLNHLVDVYSNERDPEAYLKKNQIDFHWGDWVDLAPANPFVKSYDDFLTKFGNNETEMYLFMKKTCYDKLYDVKDSWLDGETFNQKLFVTEHLQSIGICSAIFKYYYATIPEKVVIETDFKYFEMPVNQHRKKDPFGVDGLSKIYYNIDKVSSKQIANFNPNDRVTLVDKLKTTYFDKGFNAEDLKLKPILDQSPDDFKQPDVPELIKKYEAIPNPTREESKYLNFLKYSNAEVGNANKFYFIFPWIQIDSKAELHHYNFPWIKQIISHEERIQVVHHLIRSWFKYAEHAQIISWFNYGNLIGWYFNAQNLPWDNDVDVQVSIKDIDKIGRYHNNTLVVENPKNGDHIFWIQTNPFYLQQNNAQFIDARYIDVKTGIYIDISALWETNIPLPHNFKPKEGEIAIHCKHYNWFSFSDIFPLRRTIYEGAQAYMPNGIEPILKRFYGDKAMNNWNIFDHNWQPDIGLWVPNQVCENAMIPATETRFDEDGQLTLYGACNNTELLHEWKAAKKTHQNHLKEHEAIRNGEDSSKFSEVDFPVFREFNYEEYR</sequence>
<dbReference type="OrthoDB" id="3974954at2759"/>
<dbReference type="PANTHER" id="PTHR43404">
    <property type="entry name" value="LIPOPOLYSACCHARIDE CHOLINEPHOSPHOTRANSFERASE LICD"/>
    <property type="match status" value="1"/>
</dbReference>
<evidence type="ECO:0000313" key="3">
    <source>
        <dbReference type="Proteomes" id="UP000094112"/>
    </source>
</evidence>
<gene>
    <name evidence="2" type="ORF">WICANDRAFT_80559</name>
</gene>
<dbReference type="RefSeq" id="XP_019037627.1">
    <property type="nucleotide sequence ID" value="XM_019185084.1"/>
</dbReference>
<name>A0A1E3NZJ5_WICAA</name>
<protein>
    <recommendedName>
        <fullName evidence="1">LicD/FKTN/FKRP nucleotidyltransferase domain-containing protein</fullName>
    </recommendedName>
</protein>
<dbReference type="Proteomes" id="UP000094112">
    <property type="component" value="Unassembled WGS sequence"/>
</dbReference>
<dbReference type="PANTHER" id="PTHR43404:SF1">
    <property type="entry name" value="MNN4P"/>
    <property type="match status" value="1"/>
</dbReference>
<proteinExistence type="predicted"/>
<dbReference type="InterPro" id="IPR052942">
    <property type="entry name" value="LPS_cholinephosphotransferase"/>
</dbReference>
<evidence type="ECO:0000259" key="1">
    <source>
        <dbReference type="Pfam" id="PF04991"/>
    </source>
</evidence>
<keyword evidence="3" id="KW-1185">Reference proteome</keyword>
<dbReference type="Pfam" id="PF04991">
    <property type="entry name" value="LicD"/>
    <property type="match status" value="1"/>
</dbReference>